<organism evidence="1 2">
    <name type="scientific">Pseudonocardia kunmingensis</name>
    <dbReference type="NCBI Taxonomy" id="630975"/>
    <lineage>
        <taxon>Bacteria</taxon>
        <taxon>Bacillati</taxon>
        <taxon>Actinomycetota</taxon>
        <taxon>Actinomycetes</taxon>
        <taxon>Pseudonocardiales</taxon>
        <taxon>Pseudonocardiaceae</taxon>
        <taxon>Pseudonocardia</taxon>
    </lineage>
</organism>
<evidence type="ECO:0000313" key="1">
    <source>
        <dbReference type="EMBL" id="TQM02063.1"/>
    </source>
</evidence>
<dbReference type="EMBL" id="VFPA01000007">
    <property type="protein sequence ID" value="TQM02063.1"/>
    <property type="molecule type" value="Genomic_DNA"/>
</dbReference>
<proteinExistence type="predicted"/>
<name>A0A543CY85_9PSEU</name>
<accession>A0A543CY85</accession>
<gene>
    <name evidence="1" type="ORF">FB558_7923</name>
</gene>
<evidence type="ECO:0000313" key="2">
    <source>
        <dbReference type="Proteomes" id="UP000315677"/>
    </source>
</evidence>
<protein>
    <submittedName>
        <fullName evidence="1">Uncharacterized protein</fullName>
    </submittedName>
</protein>
<sequence length="236" mass="26428">MQCQNATVTVDLWSPATSDDVEWLSVLAEARPTLDDLDSRMTAFTWREVLHPAYWIEDDEVVREVTWAEVARAHGSDVHSAAHFNALVGLHVNDFENGFDDPSGVWNWPPEQGTLPLRQHEALLSVLRAHTDATDGVCGVWAGWASAHRLTETPGAPRREVTQREVVFFRSPLDAFAASVDEVAYQAANVMFPLDHRWIVITDCDDWLTYIGAEAEIVTALEHADAFEVRGPTPRR</sequence>
<keyword evidence="2" id="KW-1185">Reference proteome</keyword>
<dbReference type="AlphaFoldDB" id="A0A543CY85"/>
<dbReference type="Proteomes" id="UP000315677">
    <property type="component" value="Unassembled WGS sequence"/>
</dbReference>
<reference evidence="1 2" key="1">
    <citation type="submission" date="2019-06" db="EMBL/GenBank/DDBJ databases">
        <title>Sequencing the genomes of 1000 actinobacteria strains.</title>
        <authorList>
            <person name="Klenk H.-P."/>
        </authorList>
    </citation>
    <scope>NUCLEOTIDE SEQUENCE [LARGE SCALE GENOMIC DNA]</scope>
    <source>
        <strain evidence="1 2">DSM 45301</strain>
    </source>
</reference>
<comment type="caution">
    <text evidence="1">The sequence shown here is derived from an EMBL/GenBank/DDBJ whole genome shotgun (WGS) entry which is preliminary data.</text>
</comment>